<dbReference type="EMBL" id="WFLN01000006">
    <property type="protein sequence ID" value="KAB8030785.1"/>
    <property type="molecule type" value="Genomic_DNA"/>
</dbReference>
<dbReference type="RefSeq" id="WP_152212712.1">
    <property type="nucleotide sequence ID" value="NZ_WFLN01000006.1"/>
</dbReference>
<reference evidence="3 4" key="1">
    <citation type="submission" date="2019-10" db="EMBL/GenBank/DDBJ databases">
        <title>New genus of Silvanigrellaceae.</title>
        <authorList>
            <person name="Pitt A."/>
            <person name="Hahn M.W."/>
        </authorList>
    </citation>
    <scope>NUCLEOTIDE SEQUENCE [LARGE SCALE GENOMIC DNA]</scope>
    <source>
        <strain evidence="3 4">33A1-SZDP</strain>
    </source>
</reference>
<comment type="caution">
    <text evidence="3">The sequence shown here is derived from an EMBL/GenBank/DDBJ whole genome shotgun (WGS) entry which is preliminary data.</text>
</comment>
<evidence type="ECO:0000313" key="3">
    <source>
        <dbReference type="EMBL" id="KAB8030785.1"/>
    </source>
</evidence>
<sequence>MAKKLMQRSKEIQASGHWLKLNEAAQLLQTSEITLRRKVKSGKIKSEFRDGKYYIFIKDDLYKEKKEEIIHFESYLKDKEIELRELKKQIIDQKILIEILERKLNLI</sequence>
<evidence type="ECO:0000313" key="4">
    <source>
        <dbReference type="Proteomes" id="UP000442694"/>
    </source>
</evidence>
<keyword evidence="1" id="KW-0175">Coiled coil</keyword>
<feature type="coiled-coil region" evidence="1">
    <location>
        <begin position="76"/>
        <end position="103"/>
    </location>
</feature>
<dbReference type="Gene3D" id="1.10.1660.10">
    <property type="match status" value="1"/>
</dbReference>
<proteinExistence type="predicted"/>
<dbReference type="AlphaFoldDB" id="A0A833N1F8"/>
<evidence type="ECO:0000256" key="1">
    <source>
        <dbReference type="SAM" id="Coils"/>
    </source>
</evidence>
<protein>
    <recommendedName>
        <fullName evidence="2">Helix-turn-helix domain-containing protein</fullName>
    </recommendedName>
</protein>
<name>A0A833N1F8_9BACT</name>
<accession>A0A833N1F8</accession>
<evidence type="ECO:0000259" key="2">
    <source>
        <dbReference type="Pfam" id="PF12728"/>
    </source>
</evidence>
<keyword evidence="4" id="KW-1185">Reference proteome</keyword>
<feature type="domain" description="Helix-turn-helix" evidence="2">
    <location>
        <begin position="18"/>
        <end position="61"/>
    </location>
</feature>
<gene>
    <name evidence="3" type="ORF">GCL57_07370</name>
</gene>
<dbReference type="Pfam" id="PF12728">
    <property type="entry name" value="HTH_17"/>
    <property type="match status" value="1"/>
</dbReference>
<dbReference type="Proteomes" id="UP000442694">
    <property type="component" value="Unassembled WGS sequence"/>
</dbReference>
<organism evidence="3 4">
    <name type="scientific">Fluviispira multicolorata</name>
    <dbReference type="NCBI Taxonomy" id="2654512"/>
    <lineage>
        <taxon>Bacteria</taxon>
        <taxon>Pseudomonadati</taxon>
        <taxon>Bdellovibrionota</taxon>
        <taxon>Oligoflexia</taxon>
        <taxon>Silvanigrellales</taxon>
        <taxon>Silvanigrellaceae</taxon>
        <taxon>Fluviispira</taxon>
    </lineage>
</organism>
<dbReference type="InterPro" id="IPR041657">
    <property type="entry name" value="HTH_17"/>
</dbReference>